<organism evidence="1 2">
    <name type="scientific">Paenibacillus terricola</name>
    <dbReference type="NCBI Taxonomy" id="2763503"/>
    <lineage>
        <taxon>Bacteria</taxon>
        <taxon>Bacillati</taxon>
        <taxon>Bacillota</taxon>
        <taxon>Bacilli</taxon>
        <taxon>Bacillales</taxon>
        <taxon>Paenibacillaceae</taxon>
        <taxon>Paenibacillus</taxon>
    </lineage>
</organism>
<keyword evidence="2" id="KW-1185">Reference proteome</keyword>
<evidence type="ECO:0000313" key="1">
    <source>
        <dbReference type="EMBL" id="MBD3917642.1"/>
    </source>
</evidence>
<gene>
    <name evidence="1" type="ORF">H8B09_02675</name>
</gene>
<sequence length="47" mass="5545">MAAYIAQRIMEGAYTYEYVVERRPDLQDIINIFLTSHKRQDLIKSLA</sequence>
<reference evidence="1 2" key="1">
    <citation type="submission" date="2020-09" db="EMBL/GenBank/DDBJ databases">
        <title>Paenibacillus sp. strain PR3 16S rRNA gene Genome sequencing and assembly.</title>
        <authorList>
            <person name="Kim J."/>
        </authorList>
    </citation>
    <scope>NUCLEOTIDE SEQUENCE [LARGE SCALE GENOMIC DNA]</scope>
    <source>
        <strain evidence="1 2">PR3</strain>
    </source>
</reference>
<dbReference type="EMBL" id="JACXZA010000001">
    <property type="protein sequence ID" value="MBD3917642.1"/>
    <property type="molecule type" value="Genomic_DNA"/>
</dbReference>
<proteinExistence type="predicted"/>
<dbReference type="Proteomes" id="UP000609346">
    <property type="component" value="Unassembled WGS sequence"/>
</dbReference>
<name>A0ABR8MNQ7_9BACL</name>
<protein>
    <submittedName>
        <fullName evidence="1">Uncharacterized protein</fullName>
    </submittedName>
</protein>
<accession>A0ABR8MNQ7</accession>
<dbReference type="RefSeq" id="WP_191201922.1">
    <property type="nucleotide sequence ID" value="NZ_JACXZA010000001.1"/>
</dbReference>
<evidence type="ECO:0000313" key="2">
    <source>
        <dbReference type="Proteomes" id="UP000609346"/>
    </source>
</evidence>
<comment type="caution">
    <text evidence="1">The sequence shown here is derived from an EMBL/GenBank/DDBJ whole genome shotgun (WGS) entry which is preliminary data.</text>
</comment>